<dbReference type="GO" id="GO:0000976">
    <property type="term" value="F:transcription cis-regulatory region binding"/>
    <property type="evidence" value="ECO:0007669"/>
    <property type="project" value="TreeGrafter"/>
</dbReference>
<keyword evidence="3" id="KW-0238">DNA-binding</keyword>
<dbReference type="AlphaFoldDB" id="A0A238KM69"/>
<dbReference type="PANTHER" id="PTHR30126">
    <property type="entry name" value="HTH-TYPE TRANSCRIPTIONAL REGULATOR"/>
    <property type="match status" value="1"/>
</dbReference>
<gene>
    <name evidence="6" type="primary">cysL_2</name>
    <name evidence="6" type="ORF">OCA8868_03062</name>
</gene>
<dbReference type="InterPro" id="IPR000847">
    <property type="entry name" value="LysR_HTH_N"/>
</dbReference>
<dbReference type="GO" id="GO:0003700">
    <property type="term" value="F:DNA-binding transcription factor activity"/>
    <property type="evidence" value="ECO:0007669"/>
    <property type="project" value="InterPro"/>
</dbReference>
<proteinExistence type="inferred from homology"/>
<evidence type="ECO:0000313" key="7">
    <source>
        <dbReference type="Proteomes" id="UP000203464"/>
    </source>
</evidence>
<evidence type="ECO:0000256" key="1">
    <source>
        <dbReference type="ARBA" id="ARBA00009437"/>
    </source>
</evidence>
<dbReference type="Gene3D" id="3.40.190.290">
    <property type="match status" value="1"/>
</dbReference>
<evidence type="ECO:0000256" key="4">
    <source>
        <dbReference type="ARBA" id="ARBA00023163"/>
    </source>
</evidence>
<dbReference type="FunFam" id="1.10.10.10:FF:000001">
    <property type="entry name" value="LysR family transcriptional regulator"/>
    <property type="match status" value="1"/>
</dbReference>
<dbReference type="Pfam" id="PF03466">
    <property type="entry name" value="LysR_substrate"/>
    <property type="match status" value="1"/>
</dbReference>
<dbReference type="InterPro" id="IPR036388">
    <property type="entry name" value="WH-like_DNA-bd_sf"/>
</dbReference>
<dbReference type="SUPFAM" id="SSF46785">
    <property type="entry name" value="Winged helix' DNA-binding domain"/>
    <property type="match status" value="1"/>
</dbReference>
<dbReference type="EMBL" id="FXYD01000005">
    <property type="protein sequence ID" value="SMX43894.1"/>
    <property type="molecule type" value="Genomic_DNA"/>
</dbReference>
<dbReference type="Gene3D" id="1.10.10.10">
    <property type="entry name" value="Winged helix-like DNA-binding domain superfamily/Winged helix DNA-binding domain"/>
    <property type="match status" value="1"/>
</dbReference>
<dbReference type="PANTHER" id="PTHR30126:SF40">
    <property type="entry name" value="HTH-TYPE TRANSCRIPTIONAL REGULATOR GLTR"/>
    <property type="match status" value="1"/>
</dbReference>
<evidence type="ECO:0000313" key="6">
    <source>
        <dbReference type="EMBL" id="SMX43894.1"/>
    </source>
</evidence>
<name>A0A238KM69_9RHOB</name>
<dbReference type="SUPFAM" id="SSF53850">
    <property type="entry name" value="Periplasmic binding protein-like II"/>
    <property type="match status" value="1"/>
</dbReference>
<dbReference type="Proteomes" id="UP000203464">
    <property type="component" value="Unassembled WGS sequence"/>
</dbReference>
<sequence length="338" mass="36794">MSASIVDKMRKIGNVDFHMENQAPPFTFRAAQTFVAAVEAQSVTKAAHRLGISPSSVSQQLAGLEAALGAKLIERSARQFRLTKAGAMFLDPAKQLLDDVSAAKARLVTADQMPPMSVRIASIEELDATVIAPWLLKLTKEFPNIAFTLSSGASHENSEALSTRAVDLMLAVDTVAQADWVEQHPILRDPFIMVAAPEMGDAPDLAQLKASPFVRYASELQLGRQIEAQLRRSNLQPARSFEFSTNQALFAMTAELGGWAITTALTYFGTPLAGDLVRAHPLPVPAFSRRMALHARRGALGELPEQMANDIRTFLGERIFATAEQKLPFLNGGFQILQ</sequence>
<keyword evidence="4" id="KW-0804">Transcription</keyword>
<protein>
    <submittedName>
        <fullName evidence="6">HTH-type transcriptional regulator CysL</fullName>
    </submittedName>
</protein>
<dbReference type="InterPro" id="IPR005119">
    <property type="entry name" value="LysR_subst-bd"/>
</dbReference>
<reference evidence="7" key="1">
    <citation type="submission" date="2017-05" db="EMBL/GenBank/DDBJ databases">
        <authorList>
            <person name="Rodrigo-Torres L."/>
            <person name="Arahal R. D."/>
            <person name="Lucena T."/>
        </authorList>
    </citation>
    <scope>NUCLEOTIDE SEQUENCE [LARGE SCALE GENOMIC DNA]</scope>
    <source>
        <strain evidence="7">CECT 8868</strain>
    </source>
</reference>
<evidence type="ECO:0000256" key="3">
    <source>
        <dbReference type="ARBA" id="ARBA00023125"/>
    </source>
</evidence>
<keyword evidence="2" id="KW-0805">Transcription regulation</keyword>
<dbReference type="Pfam" id="PF00126">
    <property type="entry name" value="HTH_1"/>
    <property type="match status" value="1"/>
</dbReference>
<dbReference type="PROSITE" id="PS50931">
    <property type="entry name" value="HTH_LYSR"/>
    <property type="match status" value="1"/>
</dbReference>
<dbReference type="InterPro" id="IPR036390">
    <property type="entry name" value="WH_DNA-bd_sf"/>
</dbReference>
<feature type="domain" description="HTH lysR-type" evidence="5">
    <location>
        <begin position="26"/>
        <end position="83"/>
    </location>
</feature>
<comment type="similarity">
    <text evidence="1">Belongs to the LysR transcriptional regulatory family.</text>
</comment>
<accession>A0A238KM69</accession>
<evidence type="ECO:0000256" key="2">
    <source>
        <dbReference type="ARBA" id="ARBA00023015"/>
    </source>
</evidence>
<keyword evidence="7" id="KW-1185">Reference proteome</keyword>
<dbReference type="CDD" id="cd05466">
    <property type="entry name" value="PBP2_LTTR_substrate"/>
    <property type="match status" value="1"/>
</dbReference>
<organism evidence="6 7">
    <name type="scientific">Octadecabacter ascidiaceicola</name>
    <dbReference type="NCBI Taxonomy" id="1655543"/>
    <lineage>
        <taxon>Bacteria</taxon>
        <taxon>Pseudomonadati</taxon>
        <taxon>Pseudomonadota</taxon>
        <taxon>Alphaproteobacteria</taxon>
        <taxon>Rhodobacterales</taxon>
        <taxon>Roseobacteraceae</taxon>
        <taxon>Octadecabacter</taxon>
    </lineage>
</organism>
<evidence type="ECO:0000259" key="5">
    <source>
        <dbReference type="PROSITE" id="PS50931"/>
    </source>
</evidence>